<dbReference type="OrthoDB" id="5137249at2"/>
<dbReference type="InterPro" id="IPR003838">
    <property type="entry name" value="ABC3_permease_C"/>
</dbReference>
<keyword evidence="5 7" id="KW-1133">Transmembrane helix</keyword>
<dbReference type="EMBL" id="CP036281">
    <property type="protein sequence ID" value="QDU81666.1"/>
    <property type="molecule type" value="Genomic_DNA"/>
</dbReference>
<evidence type="ECO:0000313" key="9">
    <source>
        <dbReference type="EMBL" id="QDU81666.1"/>
    </source>
</evidence>
<dbReference type="RefSeq" id="WP_144997206.1">
    <property type="nucleotide sequence ID" value="NZ_CP036281.1"/>
</dbReference>
<keyword evidence="4 7" id="KW-0812">Transmembrane</keyword>
<dbReference type="GO" id="GO:0098797">
    <property type="term" value="C:plasma membrane protein complex"/>
    <property type="evidence" value="ECO:0007669"/>
    <property type="project" value="TreeGrafter"/>
</dbReference>
<feature type="transmembrane region" description="Helical" evidence="7">
    <location>
        <begin position="438"/>
        <end position="457"/>
    </location>
</feature>
<feature type="domain" description="ABC3 transporter permease C-terminal" evidence="8">
    <location>
        <begin position="271"/>
        <end position="392"/>
    </location>
</feature>
<feature type="transmembrane region" description="Helical" evidence="7">
    <location>
        <begin position="661"/>
        <end position="681"/>
    </location>
</feature>
<keyword evidence="9" id="KW-0449">Lipoprotein</keyword>
<dbReference type="KEGG" id="plon:Pla110_34100"/>
<evidence type="ECO:0000256" key="2">
    <source>
        <dbReference type="ARBA" id="ARBA00005236"/>
    </source>
</evidence>
<evidence type="ECO:0000313" key="10">
    <source>
        <dbReference type="Proteomes" id="UP000317178"/>
    </source>
</evidence>
<dbReference type="Proteomes" id="UP000317178">
    <property type="component" value="Chromosome"/>
</dbReference>
<name>A0A518CR01_9PLAN</name>
<feature type="transmembrane region" description="Helical" evidence="7">
    <location>
        <begin position="717"/>
        <end position="738"/>
    </location>
</feature>
<dbReference type="PANTHER" id="PTHR30489">
    <property type="entry name" value="LIPOPROTEIN-RELEASING SYSTEM TRANSMEMBRANE PROTEIN LOLE"/>
    <property type="match status" value="1"/>
</dbReference>
<dbReference type="AlphaFoldDB" id="A0A518CR01"/>
<sequence>MKPLDRKLWREMQSSRGMLAAIIGIIGAGVLFFVGMASLYFNLETSRRIYYSQCRMADFTVSLKKMPTIELNQLHDIKGVSEFRPRILFPVTVDLPSVDRPVSGQVLSLPAEPSPIINNIVIRKGSYFTDSLHPEIILNDSFARERNLKPGDHIELILNERKEQFYIVGTALSSEYVYVVGGGGLIPDPANSGIFYIKESLAEDLFNYQEACNQVVGLLDESYREHPDDVLDRIEQVLDPYGVSAVTPLEDQSSHFFLSSEIENLKTVVIILPGIFLSVAAIILNVLMLRLVEQQRTVVGTLKAIGYTNREILSHYLKFGGVIGLCGGIAGSILGYWFAGIITTNVYSTYFEFPRLINRPYPGILMTGVLISLLFSILGSIRGVKKVMKLSPAEAMRPKPPIQGRRIWLEKWTTLWKSFRLQTQFSLRGIARNRMRSLAGIFAASMGAMLLMIVMAMHDSMDEMMDFQFSKVLVNDYEISFKDPRGYSAYLETRRMPGVDYAEPILNVPCKLRYEHHEKKVSVTGLINHSQLTVPMNVDGERQELPPVGLLLTKRLAEILHVTEGDILHFEPTEREQEVRAVPVAGIINSYLGLSAYVNIDYLNRLVDNEESVSSIQLKTVRNKKVENEFLRELKNTPGVQSVSSARHDKELLEVTMTGQLMISLGITIVFAGMIFFGSVLNSSLISLSEREQEIATLHVLGYTTREIASMFLQESLVLNVIGLLVGLPLGIGLGWLLCESMGTDLFRIPFVIAPRSILITIAVGIGFTLLAHVPLKRSIDRLDWTAALNVKE</sequence>
<evidence type="ECO:0000256" key="5">
    <source>
        <dbReference type="ARBA" id="ARBA00022989"/>
    </source>
</evidence>
<accession>A0A518CR01</accession>
<feature type="domain" description="ABC3 transporter permease C-terminal" evidence="8">
    <location>
        <begin position="668"/>
        <end position="772"/>
    </location>
</feature>
<feature type="transmembrane region" description="Helical" evidence="7">
    <location>
        <begin position="758"/>
        <end position="776"/>
    </location>
</feature>
<keyword evidence="10" id="KW-1185">Reference proteome</keyword>
<comment type="similarity">
    <text evidence="2">Belongs to the ABC-4 integral membrane protein family. LolC/E subfamily.</text>
</comment>
<feature type="transmembrane region" description="Helical" evidence="7">
    <location>
        <begin position="361"/>
        <end position="381"/>
    </location>
</feature>
<evidence type="ECO:0000259" key="8">
    <source>
        <dbReference type="Pfam" id="PF02687"/>
    </source>
</evidence>
<feature type="transmembrane region" description="Helical" evidence="7">
    <location>
        <begin position="20"/>
        <end position="41"/>
    </location>
</feature>
<reference evidence="9 10" key="1">
    <citation type="submission" date="2019-02" db="EMBL/GenBank/DDBJ databases">
        <title>Deep-cultivation of Planctomycetes and their phenomic and genomic characterization uncovers novel biology.</title>
        <authorList>
            <person name="Wiegand S."/>
            <person name="Jogler M."/>
            <person name="Boedeker C."/>
            <person name="Pinto D."/>
            <person name="Vollmers J."/>
            <person name="Rivas-Marin E."/>
            <person name="Kohn T."/>
            <person name="Peeters S.H."/>
            <person name="Heuer A."/>
            <person name="Rast P."/>
            <person name="Oberbeckmann S."/>
            <person name="Bunk B."/>
            <person name="Jeske O."/>
            <person name="Meyerdierks A."/>
            <person name="Storesund J.E."/>
            <person name="Kallscheuer N."/>
            <person name="Luecker S."/>
            <person name="Lage O.M."/>
            <person name="Pohl T."/>
            <person name="Merkel B.J."/>
            <person name="Hornburger P."/>
            <person name="Mueller R.-W."/>
            <person name="Bruemmer F."/>
            <person name="Labrenz M."/>
            <person name="Spormann A.M."/>
            <person name="Op den Camp H."/>
            <person name="Overmann J."/>
            <person name="Amann R."/>
            <person name="Jetten M.S.M."/>
            <person name="Mascher T."/>
            <person name="Medema M.H."/>
            <person name="Devos D.P."/>
            <person name="Kaster A.-K."/>
            <person name="Ovreas L."/>
            <person name="Rohde M."/>
            <person name="Galperin M.Y."/>
            <person name="Jogler C."/>
        </authorList>
    </citation>
    <scope>NUCLEOTIDE SEQUENCE [LARGE SCALE GENOMIC DNA]</scope>
    <source>
        <strain evidence="9 10">Pla110</strain>
    </source>
</reference>
<protein>
    <submittedName>
        <fullName evidence="9">Outer membrane-specific lipoprotein transporter subunit LolC</fullName>
    </submittedName>
</protein>
<evidence type="ECO:0000256" key="7">
    <source>
        <dbReference type="SAM" id="Phobius"/>
    </source>
</evidence>
<dbReference type="GO" id="GO:0044874">
    <property type="term" value="P:lipoprotein localization to outer membrane"/>
    <property type="evidence" value="ECO:0007669"/>
    <property type="project" value="TreeGrafter"/>
</dbReference>
<dbReference type="InterPro" id="IPR051447">
    <property type="entry name" value="Lipoprotein-release_system"/>
</dbReference>
<evidence type="ECO:0000256" key="6">
    <source>
        <dbReference type="ARBA" id="ARBA00023136"/>
    </source>
</evidence>
<gene>
    <name evidence="9" type="ORF">Pla110_34100</name>
</gene>
<feature type="transmembrane region" description="Helical" evidence="7">
    <location>
        <begin position="319"/>
        <end position="341"/>
    </location>
</feature>
<evidence type="ECO:0000256" key="4">
    <source>
        <dbReference type="ARBA" id="ARBA00022692"/>
    </source>
</evidence>
<evidence type="ECO:0000256" key="3">
    <source>
        <dbReference type="ARBA" id="ARBA00022475"/>
    </source>
</evidence>
<dbReference type="Pfam" id="PF02687">
    <property type="entry name" value="FtsX"/>
    <property type="match status" value="2"/>
</dbReference>
<evidence type="ECO:0000256" key="1">
    <source>
        <dbReference type="ARBA" id="ARBA00004651"/>
    </source>
</evidence>
<keyword evidence="6 7" id="KW-0472">Membrane</keyword>
<comment type="subcellular location">
    <subcellularLocation>
        <location evidence="1">Cell membrane</location>
        <topology evidence="1">Multi-pass membrane protein</topology>
    </subcellularLocation>
</comment>
<organism evidence="9 10">
    <name type="scientific">Polystyrenella longa</name>
    <dbReference type="NCBI Taxonomy" id="2528007"/>
    <lineage>
        <taxon>Bacteria</taxon>
        <taxon>Pseudomonadati</taxon>
        <taxon>Planctomycetota</taxon>
        <taxon>Planctomycetia</taxon>
        <taxon>Planctomycetales</taxon>
        <taxon>Planctomycetaceae</taxon>
        <taxon>Polystyrenella</taxon>
    </lineage>
</organism>
<feature type="transmembrane region" description="Helical" evidence="7">
    <location>
        <begin position="268"/>
        <end position="287"/>
    </location>
</feature>
<dbReference type="PANTHER" id="PTHR30489:SF0">
    <property type="entry name" value="LIPOPROTEIN-RELEASING SYSTEM TRANSMEMBRANE PROTEIN LOLE"/>
    <property type="match status" value="1"/>
</dbReference>
<proteinExistence type="inferred from homology"/>
<keyword evidence="3" id="KW-1003">Cell membrane</keyword>